<organism evidence="2 3">
    <name type="scientific">Pseudoclavibacter helvolus</name>
    <dbReference type="NCBI Taxonomy" id="255205"/>
    <lineage>
        <taxon>Bacteria</taxon>
        <taxon>Bacillati</taxon>
        <taxon>Actinomycetota</taxon>
        <taxon>Actinomycetes</taxon>
        <taxon>Micrococcales</taxon>
        <taxon>Microbacteriaceae</taxon>
        <taxon>Pseudoclavibacter</taxon>
    </lineage>
</organism>
<proteinExistence type="predicted"/>
<reference evidence="2 3" key="1">
    <citation type="submission" date="2020-08" db="EMBL/GenBank/DDBJ databases">
        <title>Sequencing the genomes of 1000 actinobacteria strains.</title>
        <authorList>
            <person name="Klenk H.-P."/>
        </authorList>
    </citation>
    <scope>NUCLEOTIDE SEQUENCE [LARGE SCALE GENOMIC DNA]</scope>
    <source>
        <strain evidence="2 3">DSM 20419</strain>
    </source>
</reference>
<dbReference type="InterPro" id="IPR010359">
    <property type="entry name" value="IrrE_HExxH"/>
</dbReference>
<dbReference type="RefSeq" id="WP_183627030.1">
    <property type="nucleotide sequence ID" value="NZ_JACHWJ010000012.1"/>
</dbReference>
<evidence type="ECO:0000259" key="1">
    <source>
        <dbReference type="Pfam" id="PF06114"/>
    </source>
</evidence>
<dbReference type="AlphaFoldDB" id="A0A7W4USH9"/>
<evidence type="ECO:0000313" key="2">
    <source>
        <dbReference type="EMBL" id="MBB2959633.1"/>
    </source>
</evidence>
<comment type="caution">
    <text evidence="2">The sequence shown here is derived from an EMBL/GenBank/DDBJ whole genome shotgun (WGS) entry which is preliminary data.</text>
</comment>
<dbReference type="Pfam" id="PF06114">
    <property type="entry name" value="Peptidase_M78"/>
    <property type="match status" value="1"/>
</dbReference>
<feature type="domain" description="IrrE N-terminal-like" evidence="1">
    <location>
        <begin position="28"/>
        <end position="94"/>
    </location>
</feature>
<evidence type="ECO:0000313" key="3">
    <source>
        <dbReference type="Proteomes" id="UP000545286"/>
    </source>
</evidence>
<name>A0A7W4USH9_9MICO</name>
<keyword evidence="3" id="KW-1185">Reference proteome</keyword>
<dbReference type="Proteomes" id="UP000545286">
    <property type="component" value="Unassembled WGS sequence"/>
</dbReference>
<accession>A0A7W4USH9</accession>
<gene>
    <name evidence="2" type="ORF">FHX72_003802</name>
</gene>
<dbReference type="Gene3D" id="1.10.10.2910">
    <property type="match status" value="1"/>
</dbReference>
<sequence length="128" mass="14535">MPVFTLANLLGINVFWRDDLRDAGNWHPKENAISLRTGLTESETRSVLAHEIGHAVLGHHCDGTRAEREADEWAANMLLSARMVADCAKRWPESPEKWCDELQVTPDILRAWMAQTENYARASQHLQS</sequence>
<protein>
    <submittedName>
        <fullName evidence="2">Zn-dependent peptidase ImmA (M78 family)</fullName>
    </submittedName>
</protein>
<dbReference type="EMBL" id="JACHWJ010000012">
    <property type="protein sequence ID" value="MBB2959633.1"/>
    <property type="molecule type" value="Genomic_DNA"/>
</dbReference>